<sequence>MSVSKKKSKKLVKSAVFTISTTSNNTLITVTDYSNSQNSICWSSAGICGLKGTKKSTPFASQIVAKNIATKALDFGIKEIYIILKGVGKGRHSCVKALQSFGFKVLGIEEKISLPHNGCRPPKRRKL</sequence>
<dbReference type="GeneID" id="67132880"/>
<dbReference type="GO" id="GO:0003735">
    <property type="term" value="F:structural constituent of ribosome"/>
    <property type="evidence" value="ECO:0007669"/>
    <property type="project" value="InterPro"/>
</dbReference>
<keyword evidence="3 5" id="KW-0689">Ribosomal protein</keyword>
<dbReference type="GO" id="GO:0006412">
    <property type="term" value="P:translation"/>
    <property type="evidence" value="ECO:0007669"/>
    <property type="project" value="InterPro"/>
</dbReference>
<dbReference type="NCBIfam" id="NF003698">
    <property type="entry name" value="PRK05309.1"/>
    <property type="match status" value="1"/>
</dbReference>
<dbReference type="Pfam" id="PF00411">
    <property type="entry name" value="Ribosomal_S11"/>
    <property type="match status" value="1"/>
</dbReference>
<dbReference type="AlphaFoldDB" id="A0A7T6Y893"/>
<accession>A0A7T6Y893</accession>
<geneLocation type="plastid" evidence="5"/>
<dbReference type="EMBL" id="MW175522">
    <property type="protein sequence ID" value="QQK54984.1"/>
    <property type="molecule type" value="Genomic_DNA"/>
</dbReference>
<keyword evidence="5" id="KW-0934">Plastid</keyword>
<proteinExistence type="inferred from homology"/>
<gene>
    <name evidence="5" type="primary">rps11</name>
</gene>
<dbReference type="GO" id="GO:1990904">
    <property type="term" value="C:ribonucleoprotein complex"/>
    <property type="evidence" value="ECO:0007669"/>
    <property type="project" value="UniProtKB-KW"/>
</dbReference>
<evidence type="ECO:0000313" key="5">
    <source>
        <dbReference type="EMBL" id="QQK54984.1"/>
    </source>
</evidence>
<dbReference type="RefSeq" id="YP_010139318.1">
    <property type="nucleotide sequence ID" value="NC_056910.1"/>
</dbReference>
<evidence type="ECO:0000256" key="3">
    <source>
        <dbReference type="ARBA" id="ARBA00022980"/>
    </source>
</evidence>
<dbReference type="SUPFAM" id="SSF53137">
    <property type="entry name" value="Translational machinery components"/>
    <property type="match status" value="1"/>
</dbReference>
<dbReference type="InterPro" id="IPR001971">
    <property type="entry name" value="Ribosomal_uS11"/>
</dbReference>
<evidence type="ECO:0000256" key="1">
    <source>
        <dbReference type="ARBA" id="ARBA00004229"/>
    </source>
</evidence>
<dbReference type="HAMAP" id="MF_01310">
    <property type="entry name" value="Ribosomal_uS11"/>
    <property type="match status" value="1"/>
</dbReference>
<organism evidence="5">
    <name type="scientific">Poterioochromonas malhamensis</name>
    <dbReference type="NCBI Taxonomy" id="88167"/>
    <lineage>
        <taxon>Eukaryota</taxon>
        <taxon>Sar</taxon>
        <taxon>Stramenopiles</taxon>
        <taxon>Ochrophyta</taxon>
        <taxon>Synurophyceae</taxon>
        <taxon>Ochromonadales</taxon>
        <taxon>Ochromonadaceae</taxon>
        <taxon>Poterioochromonas</taxon>
    </lineage>
</organism>
<dbReference type="GO" id="GO:0005840">
    <property type="term" value="C:ribosome"/>
    <property type="evidence" value="ECO:0007669"/>
    <property type="project" value="UniProtKB-KW"/>
</dbReference>
<protein>
    <submittedName>
        <fullName evidence="5">Ribosomal protein S11</fullName>
    </submittedName>
</protein>
<reference evidence="5" key="1">
    <citation type="submission" date="2020-10" db="EMBL/GenBank/DDBJ databases">
        <title>Complete chloroplast genome of the Synurophyceae Poterioochromonas malhamensis (Pringsheim) R.A.Andersen 2017 from Van Lake in Eastern Anatolia.</title>
        <authorList>
            <person name="Gastineau R."/>
            <person name="Yilmaz E."/>
            <person name="Solak C.N."/>
            <person name="Lemieux C."/>
            <person name="Turmel M."/>
            <person name="Witkowski A."/>
        </authorList>
    </citation>
    <scope>NUCLEOTIDE SEQUENCE</scope>
    <source>
        <strain evidence="5">SZCZR2049</strain>
    </source>
</reference>
<comment type="subcellular location">
    <subcellularLocation>
        <location evidence="1">Plastid</location>
        <location evidence="1">Chloroplast</location>
    </subcellularLocation>
</comment>
<comment type="similarity">
    <text evidence="2">Belongs to the universal ribosomal protein uS11 family.</text>
</comment>
<dbReference type="PIRSF" id="PIRSF002131">
    <property type="entry name" value="Ribosomal_S11"/>
    <property type="match status" value="1"/>
</dbReference>
<dbReference type="InterPro" id="IPR036967">
    <property type="entry name" value="Ribosomal_uS11_sf"/>
</dbReference>
<dbReference type="Gene3D" id="3.30.420.80">
    <property type="entry name" value="Ribosomal protein S11"/>
    <property type="match status" value="1"/>
</dbReference>
<evidence type="ECO:0000256" key="4">
    <source>
        <dbReference type="ARBA" id="ARBA00023274"/>
    </source>
</evidence>
<dbReference type="PANTHER" id="PTHR11759">
    <property type="entry name" value="40S RIBOSOMAL PROTEIN S14/30S RIBOSOMAL PROTEIN S11"/>
    <property type="match status" value="1"/>
</dbReference>
<evidence type="ECO:0000256" key="2">
    <source>
        <dbReference type="ARBA" id="ARBA00006194"/>
    </source>
</evidence>
<name>A0A7T6Y893_9STRA</name>
<keyword evidence="4" id="KW-0687">Ribonucleoprotein</keyword>
<dbReference type="GO" id="GO:0009507">
    <property type="term" value="C:chloroplast"/>
    <property type="evidence" value="ECO:0007669"/>
    <property type="project" value="UniProtKB-SubCell"/>
</dbReference>